<gene>
    <name evidence="2" type="ORF">TBIB3V08_LOCUS3070</name>
</gene>
<dbReference type="EMBL" id="OD565018">
    <property type="protein sequence ID" value="CAD7440569.1"/>
    <property type="molecule type" value="Genomic_DNA"/>
</dbReference>
<accession>A0A7R9HY71</accession>
<protein>
    <submittedName>
        <fullName evidence="2">Uncharacterized protein</fullName>
    </submittedName>
</protein>
<dbReference type="AlphaFoldDB" id="A0A7R9HY71"/>
<evidence type="ECO:0000313" key="2">
    <source>
        <dbReference type="EMBL" id="CAD7440569.1"/>
    </source>
</evidence>
<proteinExistence type="predicted"/>
<organism evidence="2">
    <name type="scientific">Timema bartmani</name>
    <dbReference type="NCBI Taxonomy" id="61472"/>
    <lineage>
        <taxon>Eukaryota</taxon>
        <taxon>Metazoa</taxon>
        <taxon>Ecdysozoa</taxon>
        <taxon>Arthropoda</taxon>
        <taxon>Hexapoda</taxon>
        <taxon>Insecta</taxon>
        <taxon>Pterygota</taxon>
        <taxon>Neoptera</taxon>
        <taxon>Polyneoptera</taxon>
        <taxon>Phasmatodea</taxon>
        <taxon>Timematodea</taxon>
        <taxon>Timematoidea</taxon>
        <taxon>Timematidae</taxon>
        <taxon>Timema</taxon>
    </lineage>
</organism>
<feature type="region of interest" description="Disordered" evidence="1">
    <location>
        <begin position="129"/>
        <end position="161"/>
    </location>
</feature>
<feature type="compositionally biased region" description="Polar residues" evidence="1">
    <location>
        <begin position="129"/>
        <end position="155"/>
    </location>
</feature>
<evidence type="ECO:0000256" key="1">
    <source>
        <dbReference type="SAM" id="MobiDB-lite"/>
    </source>
</evidence>
<reference evidence="2" key="1">
    <citation type="submission" date="2020-11" db="EMBL/GenBank/DDBJ databases">
        <authorList>
            <person name="Tran Van P."/>
        </authorList>
    </citation>
    <scope>NUCLEOTIDE SEQUENCE</scope>
</reference>
<sequence length="432" mass="48074">MGFEPKSLRENLRRPDQYLNLNLPIIGNIVYCESSALEHADTEEGSSLTIREFSEARQELAQLTGTLKGNARELFMSYSELTQSPLSPLETSLKFLISLEAPLETSLKSLISSQAPPLNITEVSNSVNLRQSTDGGRSQTSPGLSDPSTDGQTPSRGIRPDFGEELSHALQTFIPYFGTGELPMILFLQLESSIHLTAYVFHSLGTVLHLLSVGKMSMPNNLPNVRIVSYSFYESEILTLASRQQRHTMTEQILVGNMVTHRLSHKLEESGARWGSGVRWGTEAPGSGGASILRKNSTLVVLRDHETTLSTTANFLALFKRAPSNSPNSIVEQRHILAGHTLHSLSLSRRRVVLNIAGCLNRRYGNVGLLCDVRPSSGVCERGSLREREGAFVRESSRDRALERERVWETESALHFDNYSNEVELRKEELQR</sequence>
<name>A0A7R9HY71_9NEOP</name>